<keyword evidence="2" id="KW-1185">Reference proteome</keyword>
<organism evidence="1 2">
    <name type="scientific">Hyalomma asiaticum</name>
    <name type="common">Tick</name>
    <dbReference type="NCBI Taxonomy" id="266040"/>
    <lineage>
        <taxon>Eukaryota</taxon>
        <taxon>Metazoa</taxon>
        <taxon>Ecdysozoa</taxon>
        <taxon>Arthropoda</taxon>
        <taxon>Chelicerata</taxon>
        <taxon>Arachnida</taxon>
        <taxon>Acari</taxon>
        <taxon>Parasitiformes</taxon>
        <taxon>Ixodida</taxon>
        <taxon>Ixodoidea</taxon>
        <taxon>Ixodidae</taxon>
        <taxon>Hyalomminae</taxon>
        <taxon>Hyalomma</taxon>
    </lineage>
</organism>
<proteinExistence type="predicted"/>
<reference evidence="1" key="1">
    <citation type="submission" date="2020-05" db="EMBL/GenBank/DDBJ databases">
        <title>Large-scale comparative analyses of tick genomes elucidate their genetic diversity and vector capacities.</title>
        <authorList>
            <person name="Jia N."/>
            <person name="Wang J."/>
            <person name="Shi W."/>
            <person name="Du L."/>
            <person name="Sun Y."/>
            <person name="Zhan W."/>
            <person name="Jiang J."/>
            <person name="Wang Q."/>
            <person name="Zhang B."/>
            <person name="Ji P."/>
            <person name="Sakyi L.B."/>
            <person name="Cui X."/>
            <person name="Yuan T."/>
            <person name="Jiang B."/>
            <person name="Yang W."/>
            <person name="Lam T.T.-Y."/>
            <person name="Chang Q."/>
            <person name="Ding S."/>
            <person name="Wang X."/>
            <person name="Zhu J."/>
            <person name="Ruan X."/>
            <person name="Zhao L."/>
            <person name="Wei J."/>
            <person name="Que T."/>
            <person name="Du C."/>
            <person name="Cheng J."/>
            <person name="Dai P."/>
            <person name="Han X."/>
            <person name="Huang E."/>
            <person name="Gao Y."/>
            <person name="Liu J."/>
            <person name="Shao H."/>
            <person name="Ye R."/>
            <person name="Li L."/>
            <person name="Wei W."/>
            <person name="Wang X."/>
            <person name="Wang C."/>
            <person name="Yang T."/>
            <person name="Huo Q."/>
            <person name="Li W."/>
            <person name="Guo W."/>
            <person name="Chen H."/>
            <person name="Zhou L."/>
            <person name="Ni X."/>
            <person name="Tian J."/>
            <person name="Zhou Y."/>
            <person name="Sheng Y."/>
            <person name="Liu T."/>
            <person name="Pan Y."/>
            <person name="Xia L."/>
            <person name="Li J."/>
            <person name="Zhao F."/>
            <person name="Cao W."/>
        </authorList>
    </citation>
    <scope>NUCLEOTIDE SEQUENCE</scope>
    <source>
        <strain evidence="1">Hyas-2018</strain>
    </source>
</reference>
<evidence type="ECO:0000313" key="2">
    <source>
        <dbReference type="Proteomes" id="UP000821845"/>
    </source>
</evidence>
<gene>
    <name evidence="1" type="ORF">HPB50_007697</name>
</gene>
<protein>
    <submittedName>
        <fullName evidence="1">Uncharacterized protein</fullName>
    </submittedName>
</protein>
<comment type="caution">
    <text evidence="1">The sequence shown here is derived from an EMBL/GenBank/DDBJ whole genome shotgun (WGS) entry which is preliminary data.</text>
</comment>
<accession>A0ACB7TE81</accession>
<dbReference type="Proteomes" id="UP000821845">
    <property type="component" value="Chromosome 1"/>
</dbReference>
<dbReference type="EMBL" id="CM023481">
    <property type="protein sequence ID" value="KAH6945263.1"/>
    <property type="molecule type" value="Genomic_DNA"/>
</dbReference>
<evidence type="ECO:0000313" key="1">
    <source>
        <dbReference type="EMBL" id="KAH6945263.1"/>
    </source>
</evidence>
<sequence length="165" mass="17834">MGAPLAGRWGSAKVRAASSHVAPTKMTHGLSAVSSWALPGLRINYSYTGREAYSTIHRNRDDNRHNLDYHPCLSINREFVAARGTQQNAVSPRTIHHRHAESSRLVGLGQEAALSACQAPAPDNAHNGLLKSALLCPVPPGHPFVTSQIVRELRGPRTPGPRACR</sequence>
<name>A0ACB7TE81_HYAAI</name>